<evidence type="ECO:0000313" key="2">
    <source>
        <dbReference type="Proteomes" id="UP001497497"/>
    </source>
</evidence>
<name>A0AAV2HMX0_LYMST</name>
<dbReference type="Proteomes" id="UP001497497">
    <property type="component" value="Unassembled WGS sequence"/>
</dbReference>
<feature type="non-terminal residue" evidence="1">
    <location>
        <position position="102"/>
    </location>
</feature>
<dbReference type="EMBL" id="CAXITT010000190">
    <property type="protein sequence ID" value="CAL1535047.1"/>
    <property type="molecule type" value="Genomic_DNA"/>
</dbReference>
<protein>
    <submittedName>
        <fullName evidence="1">Uncharacterized protein</fullName>
    </submittedName>
</protein>
<accession>A0AAV2HMX0</accession>
<proteinExistence type="predicted"/>
<organism evidence="1 2">
    <name type="scientific">Lymnaea stagnalis</name>
    <name type="common">Great pond snail</name>
    <name type="synonym">Helix stagnalis</name>
    <dbReference type="NCBI Taxonomy" id="6523"/>
    <lineage>
        <taxon>Eukaryota</taxon>
        <taxon>Metazoa</taxon>
        <taxon>Spiralia</taxon>
        <taxon>Lophotrochozoa</taxon>
        <taxon>Mollusca</taxon>
        <taxon>Gastropoda</taxon>
        <taxon>Heterobranchia</taxon>
        <taxon>Euthyneura</taxon>
        <taxon>Panpulmonata</taxon>
        <taxon>Hygrophila</taxon>
        <taxon>Lymnaeoidea</taxon>
        <taxon>Lymnaeidae</taxon>
        <taxon>Lymnaea</taxon>
    </lineage>
</organism>
<feature type="non-terminal residue" evidence="1">
    <location>
        <position position="1"/>
    </location>
</feature>
<keyword evidence="2" id="KW-1185">Reference proteome</keyword>
<sequence>SISIARCSSAHLCTDYLRNEYETISIQDKKSFKITLKVKIFSTSRGSRTKINKDWVIKENGNEIIRCTVLVYSKLKKVICKEELLDDTLNLACSNSPNYHPA</sequence>
<evidence type="ECO:0000313" key="1">
    <source>
        <dbReference type="EMBL" id="CAL1535047.1"/>
    </source>
</evidence>
<reference evidence="1 2" key="1">
    <citation type="submission" date="2024-04" db="EMBL/GenBank/DDBJ databases">
        <authorList>
            <consortium name="Genoscope - CEA"/>
            <person name="William W."/>
        </authorList>
    </citation>
    <scope>NUCLEOTIDE SEQUENCE [LARGE SCALE GENOMIC DNA]</scope>
</reference>
<dbReference type="AlphaFoldDB" id="A0AAV2HMX0"/>
<gene>
    <name evidence="1" type="ORF">GSLYS_00009007001</name>
</gene>
<comment type="caution">
    <text evidence="1">The sequence shown here is derived from an EMBL/GenBank/DDBJ whole genome shotgun (WGS) entry which is preliminary data.</text>
</comment>